<comment type="caution">
    <text evidence="1">The sequence shown here is derived from an EMBL/GenBank/DDBJ whole genome shotgun (WGS) entry which is preliminary data.</text>
</comment>
<dbReference type="EMBL" id="JADBEG010000001">
    <property type="protein sequence ID" value="MBE1496490.1"/>
    <property type="molecule type" value="Genomic_DNA"/>
</dbReference>
<sequence>MIRSVEIDLLDELVLGSAYADRHVLTIEMRDGTRQVRESYVFGTFAPDGRFETLEEVTLVDPAQLPSGSRDVRR</sequence>
<dbReference type="Proteomes" id="UP000631670">
    <property type="component" value="Unassembled WGS sequence"/>
</dbReference>
<evidence type="ECO:0000313" key="2">
    <source>
        <dbReference type="Proteomes" id="UP000631670"/>
    </source>
</evidence>
<evidence type="ECO:0000313" key="1">
    <source>
        <dbReference type="EMBL" id="MBE1496490.1"/>
    </source>
</evidence>
<dbReference type="RefSeq" id="WP_086864407.1">
    <property type="nucleotide sequence ID" value="NZ_JADBEG010000001.1"/>
</dbReference>
<protein>
    <submittedName>
        <fullName evidence="1">Uncharacterized protein</fullName>
    </submittedName>
</protein>
<organism evidence="1 2">
    <name type="scientific">Amycolatopsis lexingtonensis</name>
    <dbReference type="NCBI Taxonomy" id="218822"/>
    <lineage>
        <taxon>Bacteria</taxon>
        <taxon>Bacillati</taxon>
        <taxon>Actinomycetota</taxon>
        <taxon>Actinomycetes</taxon>
        <taxon>Pseudonocardiales</taxon>
        <taxon>Pseudonocardiaceae</taxon>
        <taxon>Amycolatopsis</taxon>
    </lineage>
</organism>
<gene>
    <name evidence="1" type="ORF">H4696_003590</name>
</gene>
<keyword evidence="2" id="KW-1185">Reference proteome</keyword>
<reference evidence="1 2" key="1">
    <citation type="submission" date="2020-10" db="EMBL/GenBank/DDBJ databases">
        <title>Sequencing the genomes of 1000 actinobacteria strains.</title>
        <authorList>
            <person name="Klenk H.-P."/>
        </authorList>
    </citation>
    <scope>NUCLEOTIDE SEQUENCE [LARGE SCALE GENOMIC DNA]</scope>
    <source>
        <strain evidence="1 2">DSM 44653</strain>
    </source>
</reference>
<name>A0ABR9I007_9PSEU</name>
<accession>A0ABR9I007</accession>
<proteinExistence type="predicted"/>